<evidence type="ECO:0000313" key="3">
    <source>
        <dbReference type="EMBL" id="MBB5838543.1"/>
    </source>
</evidence>
<dbReference type="NCBIfam" id="TIGR03668">
    <property type="entry name" value="Rv0121_F420"/>
    <property type="match status" value="1"/>
</dbReference>
<feature type="domain" description="Pyridoxamine 5'-phosphate oxidase N-terminal" evidence="2">
    <location>
        <begin position="5"/>
        <end position="127"/>
    </location>
</feature>
<dbReference type="InterPro" id="IPR052019">
    <property type="entry name" value="F420H2_bilvrd_red/Heme_oxyg"/>
</dbReference>
<dbReference type="PANTHER" id="PTHR35176:SF2">
    <property type="entry name" value="F420H(2)-DEPENDENT REDUCTASE RV1155"/>
    <property type="match status" value="1"/>
</dbReference>
<dbReference type="RefSeq" id="WP_184799425.1">
    <property type="nucleotide sequence ID" value="NZ_JACHMY010000001.1"/>
</dbReference>
<dbReference type="SUPFAM" id="SSF50475">
    <property type="entry name" value="FMN-binding split barrel"/>
    <property type="match status" value="1"/>
</dbReference>
<evidence type="ECO:0000313" key="4">
    <source>
        <dbReference type="Proteomes" id="UP000549971"/>
    </source>
</evidence>
<name>A0A7W9JBT4_9ACTN</name>
<protein>
    <submittedName>
        <fullName evidence="3">PPOX class probable F420-dependent enzyme</fullName>
    </submittedName>
</protein>
<reference evidence="3 4" key="1">
    <citation type="submission" date="2020-08" db="EMBL/GenBank/DDBJ databases">
        <title>Sequencing the genomes of 1000 actinobacteria strains.</title>
        <authorList>
            <person name="Klenk H.-P."/>
        </authorList>
    </citation>
    <scope>NUCLEOTIDE SEQUENCE [LARGE SCALE GENOMIC DNA]</scope>
    <source>
        <strain evidence="3 4">DSM 28967</strain>
    </source>
</reference>
<dbReference type="GO" id="GO:0016627">
    <property type="term" value="F:oxidoreductase activity, acting on the CH-CH group of donors"/>
    <property type="evidence" value="ECO:0007669"/>
    <property type="project" value="TreeGrafter"/>
</dbReference>
<gene>
    <name evidence="3" type="ORF">HDA39_005277</name>
</gene>
<comment type="caution">
    <text evidence="3">The sequence shown here is derived from an EMBL/GenBank/DDBJ whole genome shotgun (WGS) entry which is preliminary data.</text>
</comment>
<dbReference type="InterPro" id="IPR019967">
    <property type="entry name" value="F420-dep_enz_PPOX_Rv0121"/>
</dbReference>
<evidence type="ECO:0000259" key="2">
    <source>
        <dbReference type="Pfam" id="PF01243"/>
    </source>
</evidence>
<accession>A0A7W9JBT4</accession>
<dbReference type="Pfam" id="PF01243">
    <property type="entry name" value="PNPOx_N"/>
    <property type="match status" value="1"/>
</dbReference>
<dbReference type="GO" id="GO:0070967">
    <property type="term" value="F:coenzyme F420 binding"/>
    <property type="evidence" value="ECO:0007669"/>
    <property type="project" value="TreeGrafter"/>
</dbReference>
<dbReference type="AlphaFoldDB" id="A0A7W9JBT4"/>
<sequence length="133" mass="14868">MILDTEDCRTRFTAADRAFLATTGLDLRPHVVPVTFTLSDDVIVIAVDHKPKTTRNLRRLRNLAENPRATLLLDHYAPDWTQLWWIRADCTAAVVAEHPVEALAAKYPQYADTPPAGPFIVASVDKWTGWSAS</sequence>
<keyword evidence="1" id="KW-0560">Oxidoreductase</keyword>
<keyword evidence="4" id="KW-1185">Reference proteome</keyword>
<dbReference type="Proteomes" id="UP000549971">
    <property type="component" value="Unassembled WGS sequence"/>
</dbReference>
<evidence type="ECO:0000256" key="1">
    <source>
        <dbReference type="ARBA" id="ARBA00023002"/>
    </source>
</evidence>
<dbReference type="InterPro" id="IPR011576">
    <property type="entry name" value="Pyridox_Oxase_N"/>
</dbReference>
<dbReference type="EMBL" id="JACHMY010000001">
    <property type="protein sequence ID" value="MBB5838543.1"/>
    <property type="molecule type" value="Genomic_DNA"/>
</dbReference>
<proteinExistence type="predicted"/>
<dbReference type="InterPro" id="IPR012349">
    <property type="entry name" value="Split_barrel_FMN-bd"/>
</dbReference>
<dbReference type="Gene3D" id="2.30.110.10">
    <property type="entry name" value="Electron Transport, Fmn-binding Protein, Chain A"/>
    <property type="match status" value="1"/>
</dbReference>
<dbReference type="GO" id="GO:0005829">
    <property type="term" value="C:cytosol"/>
    <property type="evidence" value="ECO:0007669"/>
    <property type="project" value="TreeGrafter"/>
</dbReference>
<dbReference type="PANTHER" id="PTHR35176">
    <property type="entry name" value="HEME OXYGENASE HI_0854-RELATED"/>
    <property type="match status" value="1"/>
</dbReference>
<organism evidence="3 4">
    <name type="scientific">Kribbella italica</name>
    <dbReference type="NCBI Taxonomy" id="1540520"/>
    <lineage>
        <taxon>Bacteria</taxon>
        <taxon>Bacillati</taxon>
        <taxon>Actinomycetota</taxon>
        <taxon>Actinomycetes</taxon>
        <taxon>Propionibacteriales</taxon>
        <taxon>Kribbellaceae</taxon>
        <taxon>Kribbella</taxon>
    </lineage>
</organism>